<protein>
    <submittedName>
        <fullName evidence="4">Zinc-binding alcohol dehydrogenase family protein</fullName>
    </submittedName>
</protein>
<dbReference type="InterPro" id="IPR050129">
    <property type="entry name" value="Zn_alcohol_dh"/>
</dbReference>
<evidence type="ECO:0000313" key="5">
    <source>
        <dbReference type="Proteomes" id="UP001230156"/>
    </source>
</evidence>
<dbReference type="EMBL" id="JAUYVI010000002">
    <property type="protein sequence ID" value="MDQ7247555.1"/>
    <property type="molecule type" value="Genomic_DNA"/>
</dbReference>
<dbReference type="InterPro" id="IPR036291">
    <property type="entry name" value="NAD(P)-bd_dom_sf"/>
</dbReference>
<dbReference type="Pfam" id="PF08240">
    <property type="entry name" value="ADH_N"/>
    <property type="match status" value="1"/>
</dbReference>
<feature type="domain" description="Alcohol dehydrogenase-like N-terminal" evidence="3">
    <location>
        <begin position="24"/>
        <end position="130"/>
    </location>
</feature>
<dbReference type="InterPro" id="IPR013149">
    <property type="entry name" value="ADH-like_C"/>
</dbReference>
<dbReference type="SUPFAM" id="SSF50129">
    <property type="entry name" value="GroES-like"/>
    <property type="match status" value="1"/>
</dbReference>
<evidence type="ECO:0000313" key="4">
    <source>
        <dbReference type="EMBL" id="MDQ7247555.1"/>
    </source>
</evidence>
<proteinExistence type="predicted"/>
<accession>A0ABU0YIL1</accession>
<feature type="domain" description="Alcohol dehydrogenase-like C-terminal" evidence="2">
    <location>
        <begin position="169"/>
        <end position="296"/>
    </location>
</feature>
<dbReference type="InterPro" id="IPR011032">
    <property type="entry name" value="GroES-like_sf"/>
</dbReference>
<evidence type="ECO:0000259" key="2">
    <source>
        <dbReference type="Pfam" id="PF00107"/>
    </source>
</evidence>
<dbReference type="RefSeq" id="WP_379954958.1">
    <property type="nucleotide sequence ID" value="NZ_JAUYVI010000002.1"/>
</dbReference>
<dbReference type="SUPFAM" id="SSF51735">
    <property type="entry name" value="NAD(P)-binding Rossmann-fold domains"/>
    <property type="match status" value="1"/>
</dbReference>
<dbReference type="InterPro" id="IPR013154">
    <property type="entry name" value="ADH-like_N"/>
</dbReference>
<dbReference type="CDD" id="cd08261">
    <property type="entry name" value="Zn_ADH7"/>
    <property type="match status" value="1"/>
</dbReference>
<evidence type="ECO:0000256" key="1">
    <source>
        <dbReference type="ARBA" id="ARBA00023002"/>
    </source>
</evidence>
<evidence type="ECO:0000259" key="3">
    <source>
        <dbReference type="Pfam" id="PF08240"/>
    </source>
</evidence>
<dbReference type="Gene3D" id="3.90.180.10">
    <property type="entry name" value="Medium-chain alcohol dehydrogenases, catalytic domain"/>
    <property type="match status" value="1"/>
</dbReference>
<reference evidence="5" key="1">
    <citation type="submission" date="2023-08" db="EMBL/GenBank/DDBJ databases">
        <title>Rhodospirillaceae gen. nov., a novel taxon isolated from the Yangtze River Yuezi River estuary sludge.</title>
        <authorList>
            <person name="Ruan L."/>
        </authorList>
    </citation>
    <scope>NUCLEOTIDE SEQUENCE [LARGE SCALE GENOMIC DNA]</scope>
    <source>
        <strain evidence="5">R-7</strain>
    </source>
</reference>
<dbReference type="Pfam" id="PF00107">
    <property type="entry name" value="ADH_zinc_N"/>
    <property type="match status" value="1"/>
</dbReference>
<keyword evidence="1" id="KW-0560">Oxidoreductase</keyword>
<name>A0ABU0YIL1_9PROT</name>
<organism evidence="4 5">
    <name type="scientific">Dongia sedimenti</name>
    <dbReference type="NCBI Taxonomy" id="3064282"/>
    <lineage>
        <taxon>Bacteria</taxon>
        <taxon>Pseudomonadati</taxon>
        <taxon>Pseudomonadota</taxon>
        <taxon>Alphaproteobacteria</taxon>
        <taxon>Rhodospirillales</taxon>
        <taxon>Dongiaceae</taxon>
        <taxon>Dongia</taxon>
    </lineage>
</organism>
<gene>
    <name evidence="4" type="ORF">Q8A70_07745</name>
</gene>
<sequence length="337" mass="35570">MQAVVCRQPGEIAIEERPEPARGEAEVLVGVRRIGICGTDFHIYEGSHPFLQYPRIVGHEFSGTVLEAPAGSALKPGETVVVNPYIACGSCIACRNGKPNCCMKIAVLGVHRDGGMCERISIPERNVYPAGKLTVDQAASCEFLAIGAHAVARSQIKTGQRALVIGAGPIGLGAALFAGIAGGDITILDRDPERLVFAVENGIAARSIAADDRVVESVAAATGGEGFDIVFDATGNKASMEGAFRHVAHGGTLVLVSIVTETITFSDPEFHKREMTLMGSRNATRADFERVIAAIESGKVPLPKLLTHRTSLAGAITDLPRWAQEKRGLVKALVELG</sequence>
<dbReference type="Gene3D" id="3.40.50.720">
    <property type="entry name" value="NAD(P)-binding Rossmann-like Domain"/>
    <property type="match status" value="1"/>
</dbReference>
<dbReference type="PANTHER" id="PTHR43401:SF3">
    <property type="entry name" value="L-GALACTONATE-5-DEHYDROGENASE"/>
    <property type="match status" value="1"/>
</dbReference>
<dbReference type="Proteomes" id="UP001230156">
    <property type="component" value="Unassembled WGS sequence"/>
</dbReference>
<keyword evidence="5" id="KW-1185">Reference proteome</keyword>
<dbReference type="PANTHER" id="PTHR43401">
    <property type="entry name" value="L-THREONINE 3-DEHYDROGENASE"/>
    <property type="match status" value="1"/>
</dbReference>
<comment type="caution">
    <text evidence="4">The sequence shown here is derived from an EMBL/GenBank/DDBJ whole genome shotgun (WGS) entry which is preliminary data.</text>
</comment>